<evidence type="ECO:0000259" key="1">
    <source>
        <dbReference type="Pfam" id="PF16335"/>
    </source>
</evidence>
<gene>
    <name evidence="3" type="ORF">D9758_013834</name>
</gene>
<dbReference type="Pfam" id="PF17168">
    <property type="entry name" value="DUF5127"/>
    <property type="match status" value="1"/>
</dbReference>
<dbReference type="InterPro" id="IPR008928">
    <property type="entry name" value="6-hairpin_glycosidase_sf"/>
</dbReference>
<keyword evidence="4" id="KW-1185">Reference proteome</keyword>
<dbReference type="AlphaFoldDB" id="A0A8H5CTS5"/>
<dbReference type="Pfam" id="PF16335">
    <property type="entry name" value="GtaA_6_Hairpin"/>
    <property type="match status" value="1"/>
</dbReference>
<evidence type="ECO:0000313" key="3">
    <source>
        <dbReference type="EMBL" id="KAF5347869.1"/>
    </source>
</evidence>
<dbReference type="InterPro" id="IPR052743">
    <property type="entry name" value="Glutaminase_GtaA"/>
</dbReference>
<dbReference type="GO" id="GO:0005975">
    <property type="term" value="P:carbohydrate metabolic process"/>
    <property type="evidence" value="ECO:0007669"/>
    <property type="project" value="InterPro"/>
</dbReference>
<dbReference type="PANTHER" id="PTHR31987:SF1">
    <property type="entry name" value="GLUTAMINASE A"/>
    <property type="match status" value="1"/>
</dbReference>
<dbReference type="InterPro" id="IPR012341">
    <property type="entry name" value="6hp_glycosidase-like_sf"/>
</dbReference>
<dbReference type="OrthoDB" id="3918848at2759"/>
<dbReference type="InterPro" id="IPR032514">
    <property type="entry name" value="GtaA_central"/>
</dbReference>
<feature type="domain" description="Glutaminase A N-terminal" evidence="2">
    <location>
        <begin position="153"/>
        <end position="371"/>
    </location>
</feature>
<dbReference type="GO" id="GO:0003824">
    <property type="term" value="F:catalytic activity"/>
    <property type="evidence" value="ECO:0007669"/>
    <property type="project" value="UniProtKB-ARBA"/>
</dbReference>
<dbReference type="EMBL" id="JAACJM010000089">
    <property type="protein sequence ID" value="KAF5347869.1"/>
    <property type="molecule type" value="Genomic_DNA"/>
</dbReference>
<organism evidence="3 4">
    <name type="scientific">Tetrapyrgos nigripes</name>
    <dbReference type="NCBI Taxonomy" id="182062"/>
    <lineage>
        <taxon>Eukaryota</taxon>
        <taxon>Fungi</taxon>
        <taxon>Dikarya</taxon>
        <taxon>Basidiomycota</taxon>
        <taxon>Agaricomycotina</taxon>
        <taxon>Agaricomycetes</taxon>
        <taxon>Agaricomycetidae</taxon>
        <taxon>Agaricales</taxon>
        <taxon>Marasmiineae</taxon>
        <taxon>Marasmiaceae</taxon>
        <taxon>Tetrapyrgos</taxon>
    </lineage>
</organism>
<dbReference type="PANTHER" id="PTHR31987">
    <property type="entry name" value="GLUTAMINASE A-RELATED"/>
    <property type="match status" value="1"/>
</dbReference>
<dbReference type="InterPro" id="IPR033433">
    <property type="entry name" value="GtaA_N"/>
</dbReference>
<proteinExistence type="predicted"/>
<feature type="domain" description="Glutaminase A central" evidence="1">
    <location>
        <begin position="382"/>
        <end position="638"/>
    </location>
</feature>
<protein>
    <submittedName>
        <fullName evidence="3">Uncharacterized protein</fullName>
    </submittedName>
</protein>
<evidence type="ECO:0000259" key="2">
    <source>
        <dbReference type="Pfam" id="PF17168"/>
    </source>
</evidence>
<dbReference type="SUPFAM" id="SSF48208">
    <property type="entry name" value="Six-hairpin glycosidases"/>
    <property type="match status" value="1"/>
</dbReference>
<reference evidence="3 4" key="1">
    <citation type="journal article" date="2020" name="ISME J.">
        <title>Uncovering the hidden diversity of litter-decomposition mechanisms in mushroom-forming fungi.</title>
        <authorList>
            <person name="Floudas D."/>
            <person name="Bentzer J."/>
            <person name="Ahren D."/>
            <person name="Johansson T."/>
            <person name="Persson P."/>
            <person name="Tunlid A."/>
        </authorList>
    </citation>
    <scope>NUCLEOTIDE SEQUENCE [LARGE SCALE GENOMIC DNA]</scope>
    <source>
        <strain evidence="3 4">CBS 291.85</strain>
    </source>
</reference>
<evidence type="ECO:0000313" key="4">
    <source>
        <dbReference type="Proteomes" id="UP000559256"/>
    </source>
</evidence>
<accession>A0A8H5CTS5</accession>
<dbReference type="Gene3D" id="1.50.10.10">
    <property type="match status" value="1"/>
</dbReference>
<dbReference type="Proteomes" id="UP000559256">
    <property type="component" value="Unassembled WGS sequence"/>
</dbReference>
<sequence>MLLQRHGRSKKLANSACWTTSWPRFNLTGSSHCYQTGTQLLHSLLLVSLTLLLSSATQAVAVQFPQNFTPSTYPLAVKSTYLNAWISTQFNASDSSTSTLTHEAPKPNFGLDLGWCGMMRVDGEAWQWLGPISPNNVSTVKSTSIQGSIFTPTKIIFQMLAGPVTLNVTFLTPIETEDLTRQSLPFIYISLDVQSSDGQSHDVQVYSDITAEWVSGDRANTTVQWNTTFTSSSMFHRSFPQNPEPFNESNFQPQDGTVYYAMQQVQGLTWKTGEADVLRAQFLESGSLDNGEDTNFRTINSSFPAFAISVNLGNIQSTSQPIVESKCEDPISTQTLGFSSQRIEDVIDFFISDYDAAVQRSDNLDVKVREDVAASVSAGNEDEYFSLVSLSTRQLLANFELTFGTSSQDDGGVDIKAFARNTGVSALANNVPTLWGSFPVFLYLNATWAKYLLDSTLQYQHSFVYGKNYAAPDLGGNYPTEVQGNNKADETNSVKDTGLMLIMTLAYTKSAGDIEFLRKYYDTLKSWADYLTHKSFPPVNQQSGDLIGFASDDNSIIAIKGIIGIGAMAQIANAVGKLNDASVYSEASSSLAQQWQEQAVKSDHISLNYNNPRSFALVYDLYADLLLGTGLVNNSVSYYEAEMK</sequence>
<name>A0A8H5CTS5_9AGAR</name>
<comment type="caution">
    <text evidence="3">The sequence shown here is derived from an EMBL/GenBank/DDBJ whole genome shotgun (WGS) entry which is preliminary data.</text>
</comment>